<evidence type="ECO:0000313" key="4">
    <source>
        <dbReference type="Proteomes" id="UP000429607"/>
    </source>
</evidence>
<name>A0A6A3MWH3_9STRA</name>
<accession>A0A6A3MWH3</accession>
<sequence>MPTSVKNKAVVLPPRVGTELAAGQRHEHHEQQGVTPAGNTQQSELVGEPDDDDEMNVEATLQLTDDEIGAAPQESRLVQKLLEAATYNGMKVEMLYGLAVVHTKEGRWALDVAGPFPVADGGERYVIAALKYVTRYAVARSVTQHTAKSVATFLVEDVVLKFGAFRELLADGAPELTGKIIEKLVDLLQAKQTNPVPY</sequence>
<dbReference type="InterPro" id="IPR001584">
    <property type="entry name" value="Integrase_cat-core"/>
</dbReference>
<dbReference type="GO" id="GO:0003676">
    <property type="term" value="F:nucleic acid binding"/>
    <property type="evidence" value="ECO:0007669"/>
    <property type="project" value="InterPro"/>
</dbReference>
<proteinExistence type="predicted"/>
<protein>
    <recommendedName>
        <fullName evidence="2">Integrase catalytic domain-containing protein</fullName>
    </recommendedName>
</protein>
<evidence type="ECO:0000313" key="3">
    <source>
        <dbReference type="EMBL" id="KAE9035529.1"/>
    </source>
</evidence>
<dbReference type="Gene3D" id="3.30.420.10">
    <property type="entry name" value="Ribonuclease H-like superfamily/Ribonuclease H"/>
    <property type="match status" value="1"/>
</dbReference>
<dbReference type="Proteomes" id="UP000429607">
    <property type="component" value="Unassembled WGS sequence"/>
</dbReference>
<feature type="compositionally biased region" description="Polar residues" evidence="1">
    <location>
        <begin position="32"/>
        <end position="44"/>
    </location>
</feature>
<dbReference type="GO" id="GO:0015074">
    <property type="term" value="P:DNA integration"/>
    <property type="evidence" value="ECO:0007669"/>
    <property type="project" value="InterPro"/>
</dbReference>
<dbReference type="InterPro" id="IPR012337">
    <property type="entry name" value="RNaseH-like_sf"/>
</dbReference>
<organism evidence="3 4">
    <name type="scientific">Phytophthora rubi</name>
    <dbReference type="NCBI Taxonomy" id="129364"/>
    <lineage>
        <taxon>Eukaryota</taxon>
        <taxon>Sar</taxon>
        <taxon>Stramenopiles</taxon>
        <taxon>Oomycota</taxon>
        <taxon>Peronosporomycetes</taxon>
        <taxon>Peronosporales</taxon>
        <taxon>Peronosporaceae</taxon>
        <taxon>Phytophthora</taxon>
    </lineage>
</organism>
<evidence type="ECO:0000259" key="2">
    <source>
        <dbReference type="PROSITE" id="PS50994"/>
    </source>
</evidence>
<dbReference type="SUPFAM" id="SSF53098">
    <property type="entry name" value="Ribonuclease H-like"/>
    <property type="match status" value="1"/>
</dbReference>
<comment type="caution">
    <text evidence="3">The sequence shown here is derived from an EMBL/GenBank/DDBJ whole genome shotgun (WGS) entry which is preliminary data.</text>
</comment>
<gene>
    <name evidence="3" type="ORF">PR001_g9267</name>
</gene>
<reference evidence="3 4" key="1">
    <citation type="submission" date="2018-09" db="EMBL/GenBank/DDBJ databases">
        <title>Genomic investigation of the strawberry pathogen Phytophthora fragariae indicates pathogenicity is determined by transcriptional variation in three key races.</title>
        <authorList>
            <person name="Adams T.M."/>
            <person name="Armitage A.D."/>
            <person name="Sobczyk M.K."/>
            <person name="Bates H.J."/>
            <person name="Dunwell J.M."/>
            <person name="Nellist C.F."/>
            <person name="Harrison R.J."/>
        </authorList>
    </citation>
    <scope>NUCLEOTIDE SEQUENCE [LARGE SCALE GENOMIC DNA]</scope>
    <source>
        <strain evidence="3 4">SCRP249</strain>
    </source>
</reference>
<feature type="domain" description="Integrase catalytic" evidence="2">
    <location>
        <begin position="100"/>
        <end position="198"/>
    </location>
</feature>
<dbReference type="EMBL" id="QXFV01000508">
    <property type="protein sequence ID" value="KAE9035529.1"/>
    <property type="molecule type" value="Genomic_DNA"/>
</dbReference>
<feature type="region of interest" description="Disordered" evidence="1">
    <location>
        <begin position="1"/>
        <end position="52"/>
    </location>
</feature>
<dbReference type="AlphaFoldDB" id="A0A6A3MWH3"/>
<dbReference type="InterPro" id="IPR036397">
    <property type="entry name" value="RNaseH_sf"/>
</dbReference>
<dbReference type="PROSITE" id="PS50994">
    <property type="entry name" value="INTEGRASE"/>
    <property type="match status" value="1"/>
</dbReference>
<evidence type="ECO:0000256" key="1">
    <source>
        <dbReference type="SAM" id="MobiDB-lite"/>
    </source>
</evidence>